<reference evidence="2 3" key="1">
    <citation type="submission" date="2018-04" db="EMBL/GenBank/DDBJ databases">
        <title>Genomic Encyclopedia of Archaeal and Bacterial Type Strains, Phase II (KMG-II): from individual species to whole genera.</title>
        <authorList>
            <person name="Goeker M."/>
        </authorList>
    </citation>
    <scope>NUCLEOTIDE SEQUENCE [LARGE SCALE GENOMIC DNA]</scope>
    <source>
        <strain evidence="2 3">DSM 18806</strain>
    </source>
</reference>
<protein>
    <submittedName>
        <fullName evidence="2">DNA-binding XRE family transcriptional regulator</fullName>
    </submittedName>
</protein>
<dbReference type="SMART" id="SM00530">
    <property type="entry name" value="HTH_XRE"/>
    <property type="match status" value="1"/>
</dbReference>
<sequence>MRSNLVKLRTDSGLTRKELAGNLGISEISVRKIEEGTRNPSPRMAKKFALYYKRGLDDLFPDIFLIRYDTKRNIKSP</sequence>
<dbReference type="SUPFAM" id="SSF47413">
    <property type="entry name" value="lambda repressor-like DNA-binding domains"/>
    <property type="match status" value="1"/>
</dbReference>
<evidence type="ECO:0000313" key="3">
    <source>
        <dbReference type="Proteomes" id="UP000244161"/>
    </source>
</evidence>
<dbReference type="Gene3D" id="1.10.260.40">
    <property type="entry name" value="lambda repressor-like DNA-binding domains"/>
    <property type="match status" value="1"/>
</dbReference>
<keyword evidence="2" id="KW-0238">DNA-binding</keyword>
<evidence type="ECO:0000259" key="1">
    <source>
        <dbReference type="PROSITE" id="PS50943"/>
    </source>
</evidence>
<keyword evidence="3" id="KW-1185">Reference proteome</keyword>
<feature type="domain" description="HTH cro/C1-type" evidence="1">
    <location>
        <begin position="5"/>
        <end position="59"/>
    </location>
</feature>
<evidence type="ECO:0000313" key="2">
    <source>
        <dbReference type="EMBL" id="PTQ84746.1"/>
    </source>
</evidence>
<accession>A0A2T5ILP8</accession>
<name>A0A2T5ILP8_9LACT</name>
<dbReference type="Pfam" id="PF01381">
    <property type="entry name" value="HTH_3"/>
    <property type="match status" value="1"/>
</dbReference>
<dbReference type="AlphaFoldDB" id="A0A2T5ILP8"/>
<gene>
    <name evidence="2" type="ORF">C8U37_107114</name>
</gene>
<dbReference type="PROSITE" id="PS50943">
    <property type="entry name" value="HTH_CROC1"/>
    <property type="match status" value="1"/>
</dbReference>
<proteinExistence type="predicted"/>
<comment type="caution">
    <text evidence="2">The sequence shown here is derived from an EMBL/GenBank/DDBJ whole genome shotgun (WGS) entry which is preliminary data.</text>
</comment>
<dbReference type="GO" id="GO:0003677">
    <property type="term" value="F:DNA binding"/>
    <property type="evidence" value="ECO:0007669"/>
    <property type="project" value="UniProtKB-KW"/>
</dbReference>
<dbReference type="InterPro" id="IPR010982">
    <property type="entry name" value="Lambda_DNA-bd_dom_sf"/>
</dbReference>
<organism evidence="2 3">
    <name type="scientific">Trichococcus patagoniensis</name>
    <dbReference type="NCBI Taxonomy" id="382641"/>
    <lineage>
        <taxon>Bacteria</taxon>
        <taxon>Bacillati</taxon>
        <taxon>Bacillota</taxon>
        <taxon>Bacilli</taxon>
        <taxon>Lactobacillales</taxon>
        <taxon>Carnobacteriaceae</taxon>
        <taxon>Trichococcus</taxon>
    </lineage>
</organism>
<dbReference type="OrthoDB" id="6386941at2"/>
<dbReference type="CDD" id="cd00093">
    <property type="entry name" value="HTH_XRE"/>
    <property type="match status" value="1"/>
</dbReference>
<dbReference type="EMBL" id="QAOM01000007">
    <property type="protein sequence ID" value="PTQ84746.1"/>
    <property type="molecule type" value="Genomic_DNA"/>
</dbReference>
<dbReference type="InterPro" id="IPR001387">
    <property type="entry name" value="Cro/C1-type_HTH"/>
</dbReference>
<dbReference type="Proteomes" id="UP000244161">
    <property type="component" value="Unassembled WGS sequence"/>
</dbReference>